<dbReference type="PANTHER" id="PTHR42646">
    <property type="entry name" value="FLAP ENDONUCLEASE XNI"/>
    <property type="match status" value="1"/>
</dbReference>
<dbReference type="GO" id="GO:0033567">
    <property type="term" value="P:DNA replication, Okazaki fragment processing"/>
    <property type="evidence" value="ECO:0007669"/>
    <property type="project" value="InterPro"/>
</dbReference>
<dbReference type="InterPro" id="IPR029060">
    <property type="entry name" value="PIN-like_dom_sf"/>
</dbReference>
<dbReference type="InterPro" id="IPR008918">
    <property type="entry name" value="HhH2"/>
</dbReference>
<dbReference type="GO" id="GO:0003677">
    <property type="term" value="F:DNA binding"/>
    <property type="evidence" value="ECO:0007669"/>
    <property type="project" value="UniProtKB-KW"/>
</dbReference>
<dbReference type="InterPro" id="IPR036279">
    <property type="entry name" value="5-3_exonuclease_C_sf"/>
</dbReference>
<accession>A0A2G9YV62</accession>
<dbReference type="SMART" id="SM00279">
    <property type="entry name" value="HhH2"/>
    <property type="match status" value="1"/>
</dbReference>
<keyword evidence="3" id="KW-0238">DNA-binding</keyword>
<dbReference type="SMART" id="SM00475">
    <property type="entry name" value="53EXOc"/>
    <property type="match status" value="1"/>
</dbReference>
<name>A0A2G9YV62_9BACT</name>
<dbReference type="Gene3D" id="3.40.50.1010">
    <property type="entry name" value="5'-nuclease"/>
    <property type="match status" value="1"/>
</dbReference>
<keyword evidence="2" id="KW-0378">Hydrolase</keyword>
<feature type="domain" description="5'-3' exonuclease" evidence="4">
    <location>
        <begin position="2"/>
        <end position="271"/>
    </location>
</feature>
<dbReference type="PANTHER" id="PTHR42646:SF2">
    <property type="entry name" value="5'-3' EXONUCLEASE FAMILY PROTEIN"/>
    <property type="match status" value="1"/>
</dbReference>
<dbReference type="Pfam" id="PF01367">
    <property type="entry name" value="5_3_exonuc"/>
    <property type="match status" value="1"/>
</dbReference>
<reference evidence="5 6" key="1">
    <citation type="submission" date="2017-09" db="EMBL/GenBank/DDBJ databases">
        <title>Depth-based differentiation of microbial function through sediment-hosted aquifers and enrichment of novel symbionts in the deep terrestrial subsurface.</title>
        <authorList>
            <person name="Probst A.J."/>
            <person name="Ladd B."/>
            <person name="Jarett J.K."/>
            <person name="Geller-Mcgrath D.E."/>
            <person name="Sieber C.M."/>
            <person name="Emerson J.B."/>
            <person name="Anantharaman K."/>
            <person name="Thomas B.C."/>
            <person name="Malmstrom R."/>
            <person name="Stieglmeier M."/>
            <person name="Klingl A."/>
            <person name="Woyke T."/>
            <person name="Ryan C.M."/>
            <person name="Banfield J.F."/>
        </authorList>
    </citation>
    <scope>NUCLEOTIDE SEQUENCE [LARGE SCALE GENOMIC DNA]</scope>
    <source>
        <strain evidence="5">CG23_combo_of_CG06-09_8_20_14_all_39_17</strain>
    </source>
</reference>
<dbReference type="GO" id="GO:0017108">
    <property type="term" value="F:5'-flap endonuclease activity"/>
    <property type="evidence" value="ECO:0007669"/>
    <property type="project" value="InterPro"/>
</dbReference>
<dbReference type="InterPro" id="IPR038969">
    <property type="entry name" value="FEN"/>
</dbReference>
<evidence type="ECO:0000256" key="3">
    <source>
        <dbReference type="ARBA" id="ARBA00023125"/>
    </source>
</evidence>
<evidence type="ECO:0000256" key="1">
    <source>
        <dbReference type="ARBA" id="ARBA00022722"/>
    </source>
</evidence>
<comment type="caution">
    <text evidence="5">The sequence shown here is derived from an EMBL/GenBank/DDBJ whole genome shotgun (WGS) entry which is preliminary data.</text>
</comment>
<dbReference type="CDD" id="cd09898">
    <property type="entry name" value="H3TH_53EXO"/>
    <property type="match status" value="1"/>
</dbReference>
<dbReference type="Proteomes" id="UP000229976">
    <property type="component" value="Unassembled WGS sequence"/>
</dbReference>
<dbReference type="SUPFAM" id="SSF88723">
    <property type="entry name" value="PIN domain-like"/>
    <property type="match status" value="1"/>
</dbReference>
<dbReference type="CDD" id="cd09859">
    <property type="entry name" value="PIN_53EXO"/>
    <property type="match status" value="1"/>
</dbReference>
<evidence type="ECO:0000256" key="2">
    <source>
        <dbReference type="ARBA" id="ARBA00022801"/>
    </source>
</evidence>
<dbReference type="InterPro" id="IPR020045">
    <property type="entry name" value="DNA_polI_H3TH"/>
</dbReference>
<dbReference type="SUPFAM" id="SSF47807">
    <property type="entry name" value="5' to 3' exonuclease, C-terminal subdomain"/>
    <property type="match status" value="1"/>
</dbReference>
<keyword evidence="1" id="KW-0540">Nuclease</keyword>
<dbReference type="AlphaFoldDB" id="A0A2G9YV62"/>
<dbReference type="GO" id="GO:0008409">
    <property type="term" value="F:5'-3' exonuclease activity"/>
    <property type="evidence" value="ECO:0007669"/>
    <property type="project" value="InterPro"/>
</dbReference>
<evidence type="ECO:0000313" key="5">
    <source>
        <dbReference type="EMBL" id="PIP23136.1"/>
    </source>
</evidence>
<dbReference type="FunFam" id="1.10.150.20:FF:000003">
    <property type="entry name" value="DNA polymerase I"/>
    <property type="match status" value="1"/>
</dbReference>
<dbReference type="InterPro" id="IPR002421">
    <property type="entry name" value="5-3_exonuclease"/>
</dbReference>
<proteinExistence type="predicted"/>
<evidence type="ECO:0000313" key="6">
    <source>
        <dbReference type="Proteomes" id="UP000229976"/>
    </source>
</evidence>
<organism evidence="5 6">
    <name type="scientific">Candidatus Nealsonbacteria bacterium CG23_combo_of_CG06-09_8_20_14_all_39_17</name>
    <dbReference type="NCBI Taxonomy" id="1974722"/>
    <lineage>
        <taxon>Bacteria</taxon>
        <taxon>Candidatus Nealsoniibacteriota</taxon>
    </lineage>
</organism>
<protein>
    <recommendedName>
        <fullName evidence="4">5'-3' exonuclease domain-containing protein</fullName>
    </recommendedName>
</protein>
<dbReference type="InterPro" id="IPR020046">
    <property type="entry name" value="5-3_exonucl_a-hlix_arch_N"/>
</dbReference>
<evidence type="ECO:0000259" key="4">
    <source>
        <dbReference type="SMART" id="SM00475"/>
    </source>
</evidence>
<dbReference type="Pfam" id="PF02739">
    <property type="entry name" value="5_3_exonuc_N"/>
    <property type="match status" value="1"/>
</dbReference>
<dbReference type="EMBL" id="PCRO01000004">
    <property type="protein sequence ID" value="PIP23136.1"/>
    <property type="molecule type" value="Genomic_DNA"/>
</dbReference>
<dbReference type="Gene3D" id="1.10.150.20">
    <property type="entry name" value="5' to 3' exonuclease, C-terminal subdomain"/>
    <property type="match status" value="1"/>
</dbReference>
<sequence length="309" mass="34929">MKHLVILDSNSIIHRAFHALPPLTAKNGELVNAVYGFLLVFIKVIKELKPDYLAATFDLPGKTFRHDEFKEYKAKRPPMQEGLIPQFSGVKEFLKVFSVKIFEKTGFEADDMIGTIVEKITKGGKGEDVLITIVSGDMDILQLVNERTKVYFLRRGVKDAALYGRKDVEEKYGLAPDQISFFKGLRGDTSDNIPGVKGVGEKTAIKLIQDFRDMEHLYGELEGDKDGNGKISPKLKETLLKSKEMAFLSKRLGELKKDVPFDFDLDGCSFGSYDKESVRQLFEKFGFRSLVDKFLEAGKNEPKKNLSLW</sequence>
<gene>
    <name evidence="5" type="ORF">COX37_00250</name>
</gene>